<organism evidence="9 10">
    <name type="scientific">Microbotryum intermedium</name>
    <dbReference type="NCBI Taxonomy" id="269621"/>
    <lineage>
        <taxon>Eukaryota</taxon>
        <taxon>Fungi</taxon>
        <taxon>Dikarya</taxon>
        <taxon>Basidiomycota</taxon>
        <taxon>Pucciniomycotina</taxon>
        <taxon>Microbotryomycetes</taxon>
        <taxon>Microbotryales</taxon>
        <taxon>Microbotryaceae</taxon>
        <taxon>Microbotryum</taxon>
    </lineage>
</organism>
<dbReference type="GO" id="GO:0000786">
    <property type="term" value="C:nucleosome"/>
    <property type="evidence" value="ECO:0007669"/>
    <property type="project" value="UniProtKB-KW"/>
</dbReference>
<accession>A0A238FHA6</accession>
<dbReference type="Gene3D" id="1.10.20.10">
    <property type="entry name" value="Histone, subunit A"/>
    <property type="match status" value="1"/>
</dbReference>
<dbReference type="AlphaFoldDB" id="A0A238FHA6"/>
<keyword evidence="7" id="KW-0544">Nucleosome core</keyword>
<dbReference type="GO" id="GO:0046982">
    <property type="term" value="F:protein heterodimerization activity"/>
    <property type="evidence" value="ECO:0007669"/>
    <property type="project" value="InterPro"/>
</dbReference>
<dbReference type="SMART" id="SM00428">
    <property type="entry name" value="H3"/>
    <property type="match status" value="1"/>
</dbReference>
<dbReference type="Proteomes" id="UP000198372">
    <property type="component" value="Unassembled WGS sequence"/>
</dbReference>
<keyword evidence="10" id="KW-1185">Reference proteome</keyword>
<proteinExistence type="inferred from homology"/>
<keyword evidence="6" id="KW-0539">Nucleus</keyword>
<evidence type="ECO:0000256" key="4">
    <source>
        <dbReference type="ARBA" id="ARBA00022454"/>
    </source>
</evidence>
<reference evidence="10" key="1">
    <citation type="submission" date="2016-09" db="EMBL/GenBank/DDBJ databases">
        <authorList>
            <person name="Jeantristanb JTB J.-T."/>
            <person name="Ricardo R."/>
        </authorList>
    </citation>
    <scope>NUCLEOTIDE SEQUENCE [LARGE SCALE GENOMIC DNA]</scope>
</reference>
<evidence type="ECO:0000259" key="8">
    <source>
        <dbReference type="Pfam" id="PF00125"/>
    </source>
</evidence>
<dbReference type="InterPro" id="IPR000164">
    <property type="entry name" value="Histone_H3/CENP-A"/>
</dbReference>
<keyword evidence="5" id="KW-0238">DNA-binding</keyword>
<dbReference type="OrthoDB" id="842664at2759"/>
<dbReference type="FunFam" id="1.10.20.10:FF:000085">
    <property type="entry name" value="Histone H3.2"/>
    <property type="match status" value="1"/>
</dbReference>
<dbReference type="Pfam" id="PF00125">
    <property type="entry name" value="Histone"/>
    <property type="match status" value="1"/>
</dbReference>
<evidence type="ECO:0000256" key="5">
    <source>
        <dbReference type="ARBA" id="ARBA00023125"/>
    </source>
</evidence>
<name>A0A238FHA6_9BASI</name>
<evidence type="ECO:0000256" key="3">
    <source>
        <dbReference type="ARBA" id="ARBA00010343"/>
    </source>
</evidence>
<protein>
    <submittedName>
        <fullName evidence="9">BQ2448_1922 protein</fullName>
    </submittedName>
</protein>
<dbReference type="CDD" id="cd22911">
    <property type="entry name" value="HFD_H3"/>
    <property type="match status" value="1"/>
</dbReference>
<dbReference type="EMBL" id="FMSP01000005">
    <property type="protein sequence ID" value="SCV70528.1"/>
    <property type="molecule type" value="Genomic_DNA"/>
</dbReference>
<evidence type="ECO:0000256" key="2">
    <source>
        <dbReference type="ARBA" id="ARBA00004286"/>
    </source>
</evidence>
<evidence type="ECO:0000256" key="1">
    <source>
        <dbReference type="ARBA" id="ARBA00004123"/>
    </source>
</evidence>
<evidence type="ECO:0000256" key="7">
    <source>
        <dbReference type="ARBA" id="ARBA00023269"/>
    </source>
</evidence>
<dbReference type="PANTHER" id="PTHR11426">
    <property type="entry name" value="HISTONE H3"/>
    <property type="match status" value="1"/>
</dbReference>
<sequence length="136" mass="15477">MARQKIKAMKTIAAKDPRTSGKSAKKAISSVKRPHRFKPGTVALREIRRYQKGTNLLIRKLPLGYQSHGSPLRFQASALEALQEAAEQYLVDQFGDCNLCAFHAKRVTVQPKDMLLARHLRGDWLEPWEKVGRGRR</sequence>
<keyword evidence="4" id="KW-0158">Chromosome</keyword>
<dbReference type="GO" id="GO:0003677">
    <property type="term" value="F:DNA binding"/>
    <property type="evidence" value="ECO:0007669"/>
    <property type="project" value="UniProtKB-KW"/>
</dbReference>
<dbReference type="PRINTS" id="PR00622">
    <property type="entry name" value="HISTONEH3"/>
</dbReference>
<evidence type="ECO:0000313" key="9">
    <source>
        <dbReference type="EMBL" id="SCV70528.1"/>
    </source>
</evidence>
<comment type="subcellular location">
    <subcellularLocation>
        <location evidence="2">Chromosome</location>
    </subcellularLocation>
    <subcellularLocation>
        <location evidence="1">Nucleus</location>
    </subcellularLocation>
</comment>
<gene>
    <name evidence="9" type="ORF">BQ2448_1922</name>
</gene>
<dbReference type="InterPro" id="IPR009072">
    <property type="entry name" value="Histone-fold"/>
</dbReference>
<comment type="similarity">
    <text evidence="3">Belongs to the histone H3 family.</text>
</comment>
<dbReference type="STRING" id="269621.A0A238FHA6"/>
<dbReference type="GO" id="GO:0030527">
    <property type="term" value="F:structural constituent of chromatin"/>
    <property type="evidence" value="ECO:0007669"/>
    <property type="project" value="InterPro"/>
</dbReference>
<dbReference type="InterPro" id="IPR007125">
    <property type="entry name" value="H2A/H2B/H3"/>
</dbReference>
<dbReference type="SUPFAM" id="SSF47113">
    <property type="entry name" value="Histone-fold"/>
    <property type="match status" value="1"/>
</dbReference>
<evidence type="ECO:0000313" key="10">
    <source>
        <dbReference type="Proteomes" id="UP000198372"/>
    </source>
</evidence>
<dbReference type="GO" id="GO:0005634">
    <property type="term" value="C:nucleus"/>
    <property type="evidence" value="ECO:0007669"/>
    <property type="project" value="UniProtKB-SubCell"/>
</dbReference>
<evidence type="ECO:0000256" key="6">
    <source>
        <dbReference type="ARBA" id="ARBA00023242"/>
    </source>
</evidence>
<feature type="domain" description="Core Histone H2A/H2B/H3" evidence="8">
    <location>
        <begin position="39"/>
        <end position="120"/>
    </location>
</feature>